<organism evidence="1 2">
    <name type="scientific">Saccharopolyspora hordei</name>
    <dbReference type="NCBI Taxonomy" id="1838"/>
    <lineage>
        <taxon>Bacteria</taxon>
        <taxon>Bacillati</taxon>
        <taxon>Actinomycetota</taxon>
        <taxon>Actinomycetes</taxon>
        <taxon>Pseudonocardiales</taxon>
        <taxon>Pseudonocardiaceae</taxon>
        <taxon>Saccharopolyspora</taxon>
    </lineage>
</organism>
<proteinExistence type="predicted"/>
<name>A0A853AVI3_9PSEU</name>
<sequence>MAGRVPVGEPVTAYCGATADAAELRDRSEVDWVRERTCVDCWRVLADRT</sequence>
<dbReference type="EMBL" id="JACCFJ010000001">
    <property type="protein sequence ID" value="NYI86656.1"/>
    <property type="molecule type" value="Genomic_DNA"/>
</dbReference>
<comment type="caution">
    <text evidence="1">The sequence shown here is derived from an EMBL/GenBank/DDBJ whole genome shotgun (WGS) entry which is preliminary data.</text>
</comment>
<keyword evidence="2" id="KW-1185">Reference proteome</keyword>
<evidence type="ECO:0000313" key="2">
    <source>
        <dbReference type="Proteomes" id="UP000587002"/>
    </source>
</evidence>
<dbReference type="Proteomes" id="UP000587002">
    <property type="component" value="Unassembled WGS sequence"/>
</dbReference>
<dbReference type="AlphaFoldDB" id="A0A853AVI3"/>
<evidence type="ECO:0000313" key="1">
    <source>
        <dbReference type="EMBL" id="NYI86656.1"/>
    </source>
</evidence>
<reference evidence="1 2" key="1">
    <citation type="submission" date="2020-07" db="EMBL/GenBank/DDBJ databases">
        <title>Sequencing the genomes of 1000 actinobacteria strains.</title>
        <authorList>
            <person name="Klenk H.-P."/>
        </authorList>
    </citation>
    <scope>NUCLEOTIDE SEQUENCE [LARGE SCALE GENOMIC DNA]</scope>
    <source>
        <strain evidence="1 2">DSM 44065</strain>
    </source>
</reference>
<gene>
    <name evidence="1" type="ORF">HNR68_005286</name>
</gene>
<accession>A0A853AVI3</accession>
<protein>
    <submittedName>
        <fullName evidence="1">Uncharacterized protein</fullName>
    </submittedName>
</protein>